<name>A0A565BHC0_9BRAS</name>
<sequence>MMLHFLFFALGKLSSETSVVAVELKIGMHCEKCAKKFRKVVFKLDGVQDCVTDIYNQKVMVGGEFSMEKLLKVLKKKTGKKAEILIKTEKYDDQSEAETIPENNEDSETGQQEEEIIENNDKQEPRLMEVEYNIPFPDKYQVDIAKVMSKFKEMDKAMGINSNPDSDEEREMLAKYMMLSDANPNNACSIS</sequence>
<dbReference type="OrthoDB" id="1112833at2759"/>
<feature type="compositionally biased region" description="Acidic residues" evidence="2">
    <location>
        <begin position="103"/>
        <end position="118"/>
    </location>
</feature>
<dbReference type="SUPFAM" id="SSF55008">
    <property type="entry name" value="HMA, heavy metal-associated domain"/>
    <property type="match status" value="1"/>
</dbReference>
<keyword evidence="6" id="KW-1185">Reference proteome</keyword>
<gene>
    <name evidence="5" type="ORF">ANE_LOCUS11474</name>
</gene>
<evidence type="ECO:0000313" key="6">
    <source>
        <dbReference type="Proteomes" id="UP000489600"/>
    </source>
</evidence>
<dbReference type="InterPro" id="IPR006121">
    <property type="entry name" value="HMA_dom"/>
</dbReference>
<keyword evidence="1" id="KW-0479">Metal-binding</keyword>
<dbReference type="InterPro" id="IPR036163">
    <property type="entry name" value="HMA_dom_sf"/>
</dbReference>
<feature type="chain" id="PRO_5022230364" description="HMA domain-containing protein" evidence="3">
    <location>
        <begin position="22"/>
        <end position="191"/>
    </location>
</feature>
<evidence type="ECO:0000256" key="1">
    <source>
        <dbReference type="ARBA" id="ARBA00022723"/>
    </source>
</evidence>
<keyword evidence="3" id="KW-0732">Signal</keyword>
<dbReference type="CDD" id="cd00371">
    <property type="entry name" value="HMA"/>
    <property type="match status" value="1"/>
</dbReference>
<protein>
    <recommendedName>
        <fullName evidence="4">HMA domain-containing protein</fullName>
    </recommendedName>
</protein>
<dbReference type="PANTHER" id="PTHR22814:SF311">
    <property type="entry name" value="OS04G0502000 PROTEIN"/>
    <property type="match status" value="1"/>
</dbReference>
<evidence type="ECO:0000256" key="2">
    <source>
        <dbReference type="SAM" id="MobiDB-lite"/>
    </source>
</evidence>
<organism evidence="5 6">
    <name type="scientific">Arabis nemorensis</name>
    <dbReference type="NCBI Taxonomy" id="586526"/>
    <lineage>
        <taxon>Eukaryota</taxon>
        <taxon>Viridiplantae</taxon>
        <taxon>Streptophyta</taxon>
        <taxon>Embryophyta</taxon>
        <taxon>Tracheophyta</taxon>
        <taxon>Spermatophyta</taxon>
        <taxon>Magnoliopsida</taxon>
        <taxon>eudicotyledons</taxon>
        <taxon>Gunneridae</taxon>
        <taxon>Pentapetalae</taxon>
        <taxon>rosids</taxon>
        <taxon>malvids</taxon>
        <taxon>Brassicales</taxon>
        <taxon>Brassicaceae</taxon>
        <taxon>Arabideae</taxon>
        <taxon>Arabis</taxon>
    </lineage>
</organism>
<feature type="domain" description="HMA" evidence="4">
    <location>
        <begin position="19"/>
        <end position="83"/>
    </location>
</feature>
<dbReference type="Proteomes" id="UP000489600">
    <property type="component" value="Unassembled WGS sequence"/>
</dbReference>
<accession>A0A565BHC0</accession>
<evidence type="ECO:0000313" key="5">
    <source>
        <dbReference type="EMBL" id="VVB01030.1"/>
    </source>
</evidence>
<dbReference type="PANTHER" id="PTHR22814">
    <property type="entry name" value="COPPER TRANSPORT PROTEIN ATOX1-RELATED"/>
    <property type="match status" value="1"/>
</dbReference>
<comment type="caution">
    <text evidence="5">The sequence shown here is derived from an EMBL/GenBank/DDBJ whole genome shotgun (WGS) entry which is preliminary data.</text>
</comment>
<dbReference type="EMBL" id="CABITT030000004">
    <property type="protein sequence ID" value="VVB01030.1"/>
    <property type="molecule type" value="Genomic_DNA"/>
</dbReference>
<dbReference type="AlphaFoldDB" id="A0A565BHC0"/>
<dbReference type="Pfam" id="PF00403">
    <property type="entry name" value="HMA"/>
    <property type="match status" value="1"/>
</dbReference>
<dbReference type="PROSITE" id="PS50846">
    <property type="entry name" value="HMA_2"/>
    <property type="match status" value="1"/>
</dbReference>
<evidence type="ECO:0000256" key="3">
    <source>
        <dbReference type="SAM" id="SignalP"/>
    </source>
</evidence>
<feature type="region of interest" description="Disordered" evidence="2">
    <location>
        <begin position="93"/>
        <end position="124"/>
    </location>
</feature>
<feature type="signal peptide" evidence="3">
    <location>
        <begin position="1"/>
        <end position="21"/>
    </location>
</feature>
<evidence type="ECO:0000259" key="4">
    <source>
        <dbReference type="PROSITE" id="PS50846"/>
    </source>
</evidence>
<dbReference type="GO" id="GO:0046872">
    <property type="term" value="F:metal ion binding"/>
    <property type="evidence" value="ECO:0007669"/>
    <property type="project" value="UniProtKB-KW"/>
</dbReference>
<dbReference type="Gene3D" id="3.30.70.100">
    <property type="match status" value="1"/>
</dbReference>
<reference evidence="5" key="1">
    <citation type="submission" date="2019-07" db="EMBL/GenBank/DDBJ databases">
        <authorList>
            <person name="Dittberner H."/>
        </authorList>
    </citation>
    <scope>NUCLEOTIDE SEQUENCE [LARGE SCALE GENOMIC DNA]</scope>
</reference>
<proteinExistence type="predicted"/>